<evidence type="ECO:0000256" key="10">
    <source>
        <dbReference type="ARBA" id="ARBA00023136"/>
    </source>
</evidence>
<name>A0A5C8ZQM6_9GAMM</name>
<accession>A0A5C8ZQM6</accession>
<keyword evidence="7 11" id="KW-0862">Zinc</keyword>
<dbReference type="InterPro" id="IPR001915">
    <property type="entry name" value="Peptidase_M48"/>
</dbReference>
<comment type="subcellular location">
    <subcellularLocation>
        <location evidence="1">Cell membrane</location>
        <topology evidence="1">Multi-pass membrane protein</topology>
    </subcellularLocation>
</comment>
<evidence type="ECO:0000256" key="8">
    <source>
        <dbReference type="ARBA" id="ARBA00022989"/>
    </source>
</evidence>
<evidence type="ECO:0000256" key="2">
    <source>
        <dbReference type="ARBA" id="ARBA00022475"/>
    </source>
</evidence>
<dbReference type="Pfam" id="PF01435">
    <property type="entry name" value="Peptidase_M48"/>
    <property type="match status" value="1"/>
</dbReference>
<proteinExistence type="inferred from homology"/>
<evidence type="ECO:0000256" key="1">
    <source>
        <dbReference type="ARBA" id="ARBA00004651"/>
    </source>
</evidence>
<dbReference type="PANTHER" id="PTHR43221">
    <property type="entry name" value="PROTEASE HTPX"/>
    <property type="match status" value="1"/>
</dbReference>
<dbReference type="Proteomes" id="UP000321039">
    <property type="component" value="Unassembled WGS sequence"/>
</dbReference>
<organism evidence="13 14">
    <name type="scientific">Parahaliea maris</name>
    <dbReference type="NCBI Taxonomy" id="2716870"/>
    <lineage>
        <taxon>Bacteria</taxon>
        <taxon>Pseudomonadati</taxon>
        <taxon>Pseudomonadota</taxon>
        <taxon>Gammaproteobacteria</taxon>
        <taxon>Cellvibrionales</taxon>
        <taxon>Halieaceae</taxon>
        <taxon>Parahaliea</taxon>
    </lineage>
</organism>
<sequence length="345" mass="39013">MLKELESCRARIEALRFSGERQSCSQHKKFAVDAQRIRDSLFSQELSISSAVTPTLDESVLNVSHRLEIPRACIHVFVFPGPDLNAQCLLGTDGECIVRFSSALIDLLSPKEFEFVLGHEIAHFLLRHYRTEFFGQPHSIESLMHDRAMEISADRIGLVASGAIDVAIRALIKTASGLNDRHLRFDVSSFMRQMDKIEGTDTRAAESTHPSILIRCRALIWFSLNEDFYTGNLQFSSKNLIQIDKRIEEDLQRFIDGPAKQKIANAERDVAMWMRAKTIVAKGTFTKDEQSKFKDEFGDQMLVKMTTFLKGLSKSESIDTVEAKLNESLSYLSTLSPTASRAWRS</sequence>
<dbReference type="GO" id="GO:0004222">
    <property type="term" value="F:metalloendopeptidase activity"/>
    <property type="evidence" value="ECO:0007669"/>
    <property type="project" value="InterPro"/>
</dbReference>
<feature type="domain" description="Peptidase M48" evidence="12">
    <location>
        <begin position="53"/>
        <end position="134"/>
    </location>
</feature>
<keyword evidence="6 11" id="KW-0378">Hydrolase</keyword>
<evidence type="ECO:0000313" key="13">
    <source>
        <dbReference type="EMBL" id="TXS90793.1"/>
    </source>
</evidence>
<comment type="cofactor">
    <cofactor evidence="11">
        <name>Zn(2+)</name>
        <dbReference type="ChEBI" id="CHEBI:29105"/>
    </cofactor>
    <text evidence="11">Binds 1 zinc ion per subunit.</text>
</comment>
<dbReference type="Gene3D" id="3.30.2010.10">
    <property type="entry name" value="Metalloproteases ('zincins'), catalytic domain"/>
    <property type="match status" value="1"/>
</dbReference>
<keyword evidence="9 11" id="KW-0482">Metalloprotease</keyword>
<gene>
    <name evidence="13" type="ORF">FV139_17620</name>
</gene>
<evidence type="ECO:0000256" key="4">
    <source>
        <dbReference type="ARBA" id="ARBA00022692"/>
    </source>
</evidence>
<comment type="similarity">
    <text evidence="11">Belongs to the peptidase M48 family.</text>
</comment>
<evidence type="ECO:0000256" key="7">
    <source>
        <dbReference type="ARBA" id="ARBA00022833"/>
    </source>
</evidence>
<dbReference type="CDD" id="cd07325">
    <property type="entry name" value="M48_Ste24p_like"/>
    <property type="match status" value="1"/>
</dbReference>
<keyword evidence="4" id="KW-0812">Transmembrane</keyword>
<keyword evidence="8" id="KW-1133">Transmembrane helix</keyword>
<keyword evidence="2" id="KW-1003">Cell membrane</keyword>
<dbReference type="GO" id="GO:0005886">
    <property type="term" value="C:plasma membrane"/>
    <property type="evidence" value="ECO:0007669"/>
    <property type="project" value="UniProtKB-SubCell"/>
</dbReference>
<evidence type="ECO:0000313" key="14">
    <source>
        <dbReference type="Proteomes" id="UP000321039"/>
    </source>
</evidence>
<dbReference type="GO" id="GO:0046872">
    <property type="term" value="F:metal ion binding"/>
    <property type="evidence" value="ECO:0007669"/>
    <property type="project" value="UniProtKB-KW"/>
</dbReference>
<keyword evidence="14" id="KW-1185">Reference proteome</keyword>
<dbReference type="PANTHER" id="PTHR43221:SF1">
    <property type="entry name" value="PROTEASE HTPX"/>
    <property type="match status" value="1"/>
</dbReference>
<evidence type="ECO:0000256" key="5">
    <source>
        <dbReference type="ARBA" id="ARBA00022723"/>
    </source>
</evidence>
<evidence type="ECO:0000256" key="3">
    <source>
        <dbReference type="ARBA" id="ARBA00022670"/>
    </source>
</evidence>
<evidence type="ECO:0000256" key="11">
    <source>
        <dbReference type="RuleBase" id="RU003983"/>
    </source>
</evidence>
<dbReference type="GO" id="GO:0006508">
    <property type="term" value="P:proteolysis"/>
    <property type="evidence" value="ECO:0007669"/>
    <property type="project" value="UniProtKB-KW"/>
</dbReference>
<keyword evidence="10" id="KW-0472">Membrane</keyword>
<comment type="caution">
    <text evidence="13">The sequence shown here is derived from an EMBL/GenBank/DDBJ whole genome shotgun (WGS) entry which is preliminary data.</text>
</comment>
<evidence type="ECO:0000259" key="12">
    <source>
        <dbReference type="Pfam" id="PF01435"/>
    </source>
</evidence>
<dbReference type="AlphaFoldDB" id="A0A5C8ZQM6"/>
<reference evidence="13 14" key="1">
    <citation type="submission" date="2019-08" db="EMBL/GenBank/DDBJ databases">
        <title>Parahaliea maris sp. nov., isolated from the surface seawater.</title>
        <authorList>
            <person name="Liu Y."/>
        </authorList>
    </citation>
    <scope>NUCLEOTIDE SEQUENCE [LARGE SCALE GENOMIC DNA]</scope>
    <source>
        <strain evidence="13 14">HSLHS9</strain>
    </source>
</reference>
<keyword evidence="5" id="KW-0479">Metal-binding</keyword>
<evidence type="ECO:0000256" key="9">
    <source>
        <dbReference type="ARBA" id="ARBA00023049"/>
    </source>
</evidence>
<dbReference type="InterPro" id="IPR050083">
    <property type="entry name" value="HtpX_protease"/>
</dbReference>
<evidence type="ECO:0000256" key="6">
    <source>
        <dbReference type="ARBA" id="ARBA00022801"/>
    </source>
</evidence>
<keyword evidence="3 11" id="KW-0645">Protease</keyword>
<protein>
    <submittedName>
        <fullName evidence="13">M48 family metallopeptidase</fullName>
    </submittedName>
</protein>
<dbReference type="EMBL" id="VRZA01000007">
    <property type="protein sequence ID" value="TXS90793.1"/>
    <property type="molecule type" value="Genomic_DNA"/>
</dbReference>